<evidence type="ECO:0000313" key="1">
    <source>
        <dbReference type="EMBL" id="MFC3151064.1"/>
    </source>
</evidence>
<proteinExistence type="predicted"/>
<evidence type="ECO:0000313" key="2">
    <source>
        <dbReference type="Proteomes" id="UP001595476"/>
    </source>
</evidence>
<accession>A0ABV7HB11</accession>
<dbReference type="EMBL" id="JBHRSZ010000004">
    <property type="protein sequence ID" value="MFC3151064.1"/>
    <property type="molecule type" value="Genomic_DNA"/>
</dbReference>
<keyword evidence="2" id="KW-1185">Reference proteome</keyword>
<dbReference type="Proteomes" id="UP001595476">
    <property type="component" value="Unassembled WGS sequence"/>
</dbReference>
<reference evidence="2" key="1">
    <citation type="journal article" date="2019" name="Int. J. Syst. Evol. Microbiol.">
        <title>The Global Catalogue of Microorganisms (GCM) 10K type strain sequencing project: providing services to taxonomists for standard genome sequencing and annotation.</title>
        <authorList>
            <consortium name="The Broad Institute Genomics Platform"/>
            <consortium name="The Broad Institute Genome Sequencing Center for Infectious Disease"/>
            <person name="Wu L."/>
            <person name="Ma J."/>
        </authorList>
    </citation>
    <scope>NUCLEOTIDE SEQUENCE [LARGE SCALE GENOMIC DNA]</scope>
    <source>
        <strain evidence="2">KCTC 52438</strain>
    </source>
</reference>
<name>A0ABV7HB11_9GAMM</name>
<comment type="caution">
    <text evidence="1">The sequence shown here is derived from an EMBL/GenBank/DDBJ whole genome shotgun (WGS) entry which is preliminary data.</text>
</comment>
<organism evidence="1 2">
    <name type="scientific">Litoribrevibacter euphylliae</name>
    <dbReference type="NCBI Taxonomy" id="1834034"/>
    <lineage>
        <taxon>Bacteria</taxon>
        <taxon>Pseudomonadati</taxon>
        <taxon>Pseudomonadota</taxon>
        <taxon>Gammaproteobacteria</taxon>
        <taxon>Oceanospirillales</taxon>
        <taxon>Oceanospirillaceae</taxon>
        <taxon>Litoribrevibacter</taxon>
    </lineage>
</organism>
<protein>
    <submittedName>
        <fullName evidence="1">Uncharacterized protein</fullName>
    </submittedName>
</protein>
<sequence>MLAMRLLDGAWLSGVRTIGCAFLLYLSVGLQLVYGDLKPLKDSEMSGISGQAFITIDNYNVQQQTSGYSSASETIDTEFLKINIGADIETHLSIDHLELGKYPRYENGEPCPSSGCDPNRMRETAGSDIDIRDFALGHYSRNSDGSVDSNPFRFINPFIEFAFENGPDGTQQVIGARIGFEKAGGILSGDIETLTGNIEVKIDGVQPILELFGACIICVPISTQAQLQYGESGDPNGNNEGSYDPIRAQYIGVLSQESVEIFGAFDLSTSGCSLIVVDTCHSLGKFQSVEIGKASPDGLVSNFFLSTQKKDIAWAINSLGNLVPSYKTNHQGKLIADGNNFQQTFMGSFLNIPAGGVELTPREAANGLPRLPTRYTDAALGLF</sequence>
<gene>
    <name evidence="1" type="ORF">ACFOEK_08495</name>
</gene>
<dbReference type="RefSeq" id="WP_386719139.1">
    <property type="nucleotide sequence ID" value="NZ_JBHRSZ010000004.1"/>
</dbReference>